<dbReference type="EMBL" id="CATQJL010000112">
    <property type="protein sequence ID" value="CAJ0596229.1"/>
    <property type="molecule type" value="Genomic_DNA"/>
</dbReference>
<dbReference type="NCBIfam" id="TIGR01354">
    <property type="entry name" value="cyt_deam_tetra"/>
    <property type="match status" value="1"/>
</dbReference>
<comment type="similarity">
    <text evidence="3 13">Belongs to the cytidine and deoxycytidylate deaminase family.</text>
</comment>
<dbReference type="PROSITE" id="PS51747">
    <property type="entry name" value="CYT_DCMP_DEAMINASES_2"/>
    <property type="match status" value="1"/>
</dbReference>
<evidence type="ECO:0000256" key="4">
    <source>
        <dbReference type="ARBA" id="ARBA00012783"/>
    </source>
</evidence>
<dbReference type="EC" id="3.5.4.5" evidence="4 13"/>
<sequence>MPVSDEELMQKARDIMKNAYCPYSKFPVGAAILTANDSIVVGVNCENASYGGAICAERNAMTTALAEGHRKFKAIAVATELKDPSSPCGMCRQFLIEFGNFRVILGSSINKNIMNTTTKELLPHAFTPADLDDHAALKK</sequence>
<comment type="catalytic activity">
    <reaction evidence="9 13">
        <text>cytidine + H2O + H(+) = uridine + NH4(+)</text>
        <dbReference type="Rhea" id="RHEA:16069"/>
        <dbReference type="ChEBI" id="CHEBI:15377"/>
        <dbReference type="ChEBI" id="CHEBI:15378"/>
        <dbReference type="ChEBI" id="CHEBI:16704"/>
        <dbReference type="ChEBI" id="CHEBI:17562"/>
        <dbReference type="ChEBI" id="CHEBI:28938"/>
        <dbReference type="EC" id="3.5.4.5"/>
    </reaction>
</comment>
<dbReference type="InterPro" id="IPR016193">
    <property type="entry name" value="Cytidine_deaminase-like"/>
</dbReference>
<evidence type="ECO:0000256" key="11">
    <source>
        <dbReference type="PIRSR" id="PIRSR606262-2"/>
    </source>
</evidence>
<keyword evidence="5 12" id="KW-0479">Metal-binding</keyword>
<dbReference type="PANTHER" id="PTHR11644">
    <property type="entry name" value="CYTIDINE DEAMINASE"/>
    <property type="match status" value="1"/>
</dbReference>
<evidence type="ECO:0000256" key="7">
    <source>
        <dbReference type="ARBA" id="ARBA00022833"/>
    </source>
</evidence>
<dbReference type="GO" id="GO:0042802">
    <property type="term" value="F:identical protein binding"/>
    <property type="evidence" value="ECO:0007669"/>
    <property type="project" value="UniProtKB-ARBA"/>
</dbReference>
<comment type="function">
    <text evidence="2 13">This enzyme scavenges exogenous and endogenous cytidine and 2'-deoxycytidine for UMP synthesis.</text>
</comment>
<dbReference type="AlphaFoldDB" id="A0AA36GQ97"/>
<dbReference type="CDD" id="cd01283">
    <property type="entry name" value="cytidine_deaminase"/>
    <property type="match status" value="1"/>
</dbReference>
<dbReference type="InterPro" id="IPR002125">
    <property type="entry name" value="CMP_dCMP_dom"/>
</dbReference>
<feature type="binding site" evidence="11">
    <location>
        <begin position="44"/>
        <end position="50"/>
    </location>
    <ligand>
        <name>substrate</name>
    </ligand>
</feature>
<comment type="cofactor">
    <cofactor evidence="1 12 13">
        <name>Zn(2+)</name>
        <dbReference type="ChEBI" id="CHEBI:29105"/>
    </cofactor>
</comment>
<feature type="domain" description="CMP/dCMP-type deaminase" evidence="14">
    <location>
        <begin position="3"/>
        <end position="129"/>
    </location>
</feature>
<dbReference type="GO" id="GO:0055086">
    <property type="term" value="P:nucleobase-containing small molecule metabolic process"/>
    <property type="evidence" value="ECO:0007669"/>
    <property type="project" value="UniProtKB-ARBA"/>
</dbReference>
<evidence type="ECO:0000256" key="8">
    <source>
        <dbReference type="ARBA" id="ARBA00032005"/>
    </source>
</evidence>
<keyword evidence="6 13" id="KW-0378">Hydrolase</keyword>
<feature type="binding site" evidence="12">
    <location>
        <position position="55"/>
    </location>
    <ligand>
        <name>Zn(2+)</name>
        <dbReference type="ChEBI" id="CHEBI:29105"/>
        <note>catalytic</note>
    </ligand>
</feature>
<comment type="catalytic activity">
    <reaction evidence="13">
        <text>2'-deoxycytidine + H2O + H(+) = 2'-deoxyuridine + NH4(+)</text>
        <dbReference type="Rhea" id="RHEA:13433"/>
        <dbReference type="ChEBI" id="CHEBI:15377"/>
        <dbReference type="ChEBI" id="CHEBI:15378"/>
        <dbReference type="ChEBI" id="CHEBI:15698"/>
        <dbReference type="ChEBI" id="CHEBI:16450"/>
        <dbReference type="ChEBI" id="CHEBI:28938"/>
        <dbReference type="EC" id="3.5.4.5"/>
    </reaction>
</comment>
<dbReference type="InterPro" id="IPR016192">
    <property type="entry name" value="APOBEC/CMP_deaminase_Zn-bd"/>
</dbReference>
<dbReference type="GO" id="GO:0004126">
    <property type="term" value="F:cytidine deaminase activity"/>
    <property type="evidence" value="ECO:0007669"/>
    <property type="project" value="UniProtKB-UniRule"/>
</dbReference>
<dbReference type="Gene3D" id="3.40.140.10">
    <property type="entry name" value="Cytidine Deaminase, domain 2"/>
    <property type="match status" value="1"/>
</dbReference>
<dbReference type="GO" id="GO:0005829">
    <property type="term" value="C:cytosol"/>
    <property type="evidence" value="ECO:0007669"/>
    <property type="project" value="TreeGrafter"/>
</dbReference>
<evidence type="ECO:0000256" key="5">
    <source>
        <dbReference type="ARBA" id="ARBA00022723"/>
    </source>
</evidence>
<dbReference type="GO" id="GO:0072527">
    <property type="term" value="P:pyrimidine-containing compound metabolic process"/>
    <property type="evidence" value="ECO:0007669"/>
    <property type="project" value="UniProtKB-ARBA"/>
</dbReference>
<keyword evidence="7 12" id="KW-0862">Zinc</keyword>
<dbReference type="InterPro" id="IPR050202">
    <property type="entry name" value="Cyt/Deoxycyt_deaminase"/>
</dbReference>
<feature type="active site" description="Proton donor" evidence="10">
    <location>
        <position position="57"/>
    </location>
</feature>
<evidence type="ECO:0000313" key="15">
    <source>
        <dbReference type="EMBL" id="CAJ0596229.1"/>
    </source>
</evidence>
<reference evidence="15" key="1">
    <citation type="submission" date="2023-07" db="EMBL/GenBank/DDBJ databases">
        <authorList>
            <consortium name="CYATHOMIX"/>
        </authorList>
    </citation>
    <scope>NUCLEOTIDE SEQUENCE</scope>
    <source>
        <strain evidence="15">N/A</strain>
    </source>
</reference>
<dbReference type="NCBIfam" id="NF004064">
    <property type="entry name" value="PRK05578.1"/>
    <property type="match status" value="1"/>
</dbReference>
<dbReference type="PANTHER" id="PTHR11644:SF2">
    <property type="entry name" value="CYTIDINE DEAMINASE"/>
    <property type="match status" value="1"/>
</dbReference>
<dbReference type="GO" id="GO:0008270">
    <property type="term" value="F:zinc ion binding"/>
    <property type="evidence" value="ECO:0007669"/>
    <property type="project" value="UniProtKB-UniRule"/>
</dbReference>
<dbReference type="Proteomes" id="UP001176961">
    <property type="component" value="Unassembled WGS sequence"/>
</dbReference>
<evidence type="ECO:0000256" key="2">
    <source>
        <dbReference type="ARBA" id="ARBA00003949"/>
    </source>
</evidence>
<comment type="caution">
    <text evidence="15">The sequence shown here is derived from an EMBL/GenBank/DDBJ whole genome shotgun (WGS) entry which is preliminary data.</text>
</comment>
<evidence type="ECO:0000256" key="1">
    <source>
        <dbReference type="ARBA" id="ARBA00001947"/>
    </source>
</evidence>
<evidence type="ECO:0000259" key="14">
    <source>
        <dbReference type="PROSITE" id="PS51747"/>
    </source>
</evidence>
<evidence type="ECO:0000256" key="3">
    <source>
        <dbReference type="ARBA" id="ARBA00006576"/>
    </source>
</evidence>
<dbReference type="InterPro" id="IPR006262">
    <property type="entry name" value="Cyt_deam_tetra"/>
</dbReference>
<dbReference type="Pfam" id="PF00383">
    <property type="entry name" value="dCMP_cyt_deam_1"/>
    <property type="match status" value="1"/>
</dbReference>
<name>A0AA36GQ97_CYLNA</name>
<proteinExistence type="inferred from homology"/>
<evidence type="ECO:0000256" key="10">
    <source>
        <dbReference type="PIRSR" id="PIRSR606262-1"/>
    </source>
</evidence>
<keyword evidence="16" id="KW-1185">Reference proteome</keyword>
<evidence type="ECO:0000256" key="13">
    <source>
        <dbReference type="RuleBase" id="RU364006"/>
    </source>
</evidence>
<evidence type="ECO:0000256" key="6">
    <source>
        <dbReference type="ARBA" id="ARBA00022801"/>
    </source>
</evidence>
<accession>A0AA36GQ97</accession>
<evidence type="ECO:0000256" key="9">
    <source>
        <dbReference type="ARBA" id="ARBA00049558"/>
    </source>
</evidence>
<dbReference type="FunFam" id="3.40.140.10:FF:000008">
    <property type="entry name" value="Cytidine deaminase"/>
    <property type="match status" value="1"/>
</dbReference>
<feature type="binding site" evidence="12">
    <location>
        <position position="91"/>
    </location>
    <ligand>
        <name>Zn(2+)</name>
        <dbReference type="ChEBI" id="CHEBI:29105"/>
        <note>catalytic</note>
    </ligand>
</feature>
<protein>
    <recommendedName>
        <fullName evidence="4 13">Cytidine deaminase</fullName>
        <ecNumber evidence="4 13">3.5.4.5</ecNumber>
    </recommendedName>
    <alternativeName>
        <fullName evidence="8 13">Cytidine aminohydrolase</fullName>
    </alternativeName>
</protein>
<dbReference type="PROSITE" id="PS00903">
    <property type="entry name" value="CYT_DCMP_DEAMINASES_1"/>
    <property type="match status" value="1"/>
</dbReference>
<evidence type="ECO:0000256" key="12">
    <source>
        <dbReference type="PIRSR" id="PIRSR606262-3"/>
    </source>
</evidence>
<gene>
    <name evidence="15" type="ORF">CYNAS_LOCUS8212</name>
</gene>
<organism evidence="15 16">
    <name type="scientific">Cylicocyclus nassatus</name>
    <name type="common">Nematode worm</name>
    <dbReference type="NCBI Taxonomy" id="53992"/>
    <lineage>
        <taxon>Eukaryota</taxon>
        <taxon>Metazoa</taxon>
        <taxon>Ecdysozoa</taxon>
        <taxon>Nematoda</taxon>
        <taxon>Chromadorea</taxon>
        <taxon>Rhabditida</taxon>
        <taxon>Rhabditina</taxon>
        <taxon>Rhabditomorpha</taxon>
        <taxon>Strongyloidea</taxon>
        <taxon>Strongylidae</taxon>
        <taxon>Cylicocyclus</taxon>
    </lineage>
</organism>
<evidence type="ECO:0000313" key="16">
    <source>
        <dbReference type="Proteomes" id="UP001176961"/>
    </source>
</evidence>
<dbReference type="SUPFAM" id="SSF53927">
    <property type="entry name" value="Cytidine deaminase-like"/>
    <property type="match status" value="1"/>
</dbReference>
<feature type="binding site" evidence="12">
    <location>
        <position position="88"/>
    </location>
    <ligand>
        <name>Zn(2+)</name>
        <dbReference type="ChEBI" id="CHEBI:29105"/>
        <note>catalytic</note>
    </ligand>
</feature>